<feature type="domain" description="N-acetyltransferase" evidence="3">
    <location>
        <begin position="2"/>
        <end position="144"/>
    </location>
</feature>
<dbReference type="SUPFAM" id="SSF55729">
    <property type="entry name" value="Acyl-CoA N-acyltransferases (Nat)"/>
    <property type="match status" value="1"/>
</dbReference>
<evidence type="ECO:0000313" key="4">
    <source>
        <dbReference type="EMBL" id="QHW29933.1"/>
    </source>
</evidence>
<dbReference type="AlphaFoldDB" id="A0A6C0NW30"/>
<dbReference type="Gene3D" id="3.40.630.30">
    <property type="match status" value="1"/>
</dbReference>
<dbReference type="GO" id="GO:0016747">
    <property type="term" value="F:acyltransferase activity, transferring groups other than amino-acyl groups"/>
    <property type="evidence" value="ECO:0007669"/>
    <property type="project" value="InterPro"/>
</dbReference>
<gene>
    <name evidence="4" type="ORF">GZH47_03165</name>
</gene>
<dbReference type="NCBIfam" id="NF005840">
    <property type="entry name" value="PRK07757.1"/>
    <property type="match status" value="1"/>
</dbReference>
<accession>A0A6C0NW30</accession>
<evidence type="ECO:0000256" key="2">
    <source>
        <dbReference type="ARBA" id="ARBA00023315"/>
    </source>
</evidence>
<name>A0A6C0NW30_9BACL</name>
<keyword evidence="5" id="KW-1185">Reference proteome</keyword>
<evidence type="ECO:0000259" key="3">
    <source>
        <dbReference type="PROSITE" id="PS51186"/>
    </source>
</evidence>
<dbReference type="Proteomes" id="UP000479114">
    <property type="component" value="Chromosome"/>
</dbReference>
<dbReference type="Pfam" id="PF00583">
    <property type="entry name" value="Acetyltransf_1"/>
    <property type="match status" value="1"/>
</dbReference>
<dbReference type="PANTHER" id="PTHR43877">
    <property type="entry name" value="AMINOALKYLPHOSPHONATE N-ACETYLTRANSFERASE-RELATED-RELATED"/>
    <property type="match status" value="1"/>
</dbReference>
<proteinExistence type="predicted"/>
<dbReference type="RefSeq" id="WP_162638502.1">
    <property type="nucleotide sequence ID" value="NZ_CP048286.1"/>
</dbReference>
<organism evidence="4 5">
    <name type="scientific">Paenibacillus rhizovicinus</name>
    <dbReference type="NCBI Taxonomy" id="2704463"/>
    <lineage>
        <taxon>Bacteria</taxon>
        <taxon>Bacillati</taxon>
        <taxon>Bacillota</taxon>
        <taxon>Bacilli</taxon>
        <taxon>Bacillales</taxon>
        <taxon>Paenibacillaceae</taxon>
        <taxon>Paenibacillus</taxon>
    </lineage>
</organism>
<reference evidence="4 5" key="1">
    <citation type="submission" date="2020-02" db="EMBL/GenBank/DDBJ databases">
        <title>Paenibacillus sp. nov., isolated from rhizosphere soil of tomato.</title>
        <authorList>
            <person name="Weon H.-Y."/>
            <person name="Lee S.A."/>
        </authorList>
    </citation>
    <scope>NUCLEOTIDE SEQUENCE [LARGE SCALE GENOMIC DNA]</scope>
    <source>
        <strain evidence="4 5">14171R-81</strain>
    </source>
</reference>
<dbReference type="InterPro" id="IPR050832">
    <property type="entry name" value="Bact_Acetyltransf"/>
</dbReference>
<evidence type="ECO:0000313" key="5">
    <source>
        <dbReference type="Proteomes" id="UP000479114"/>
    </source>
</evidence>
<dbReference type="InterPro" id="IPR016181">
    <property type="entry name" value="Acyl_CoA_acyltransferase"/>
</dbReference>
<keyword evidence="2" id="KW-0012">Acyltransferase</keyword>
<protein>
    <submittedName>
        <fullName evidence="4">N-acetyltransferase</fullName>
    </submittedName>
</protein>
<keyword evidence="1 4" id="KW-0808">Transferase</keyword>
<dbReference type="EMBL" id="CP048286">
    <property type="protein sequence ID" value="QHW29933.1"/>
    <property type="molecule type" value="Genomic_DNA"/>
</dbReference>
<sequence length="154" mass="17616">MYQIRKATMNDTDIMHQLINAYADEGKLLHRTYSSIYENLQCFYVAESDGEIVGTASLHILDKELAEIRSLTVSTDHFGNGIGKRLVQVVVDETEMLGVKSLLSLTYQVDFFRKCGFNLIDKSKLPMTKIWKDCKHCSKYANCDENAMIIEIHE</sequence>
<dbReference type="InterPro" id="IPR000182">
    <property type="entry name" value="GNAT_dom"/>
</dbReference>
<evidence type="ECO:0000256" key="1">
    <source>
        <dbReference type="ARBA" id="ARBA00022679"/>
    </source>
</evidence>
<dbReference type="CDD" id="cd04301">
    <property type="entry name" value="NAT_SF"/>
    <property type="match status" value="1"/>
</dbReference>
<dbReference type="PROSITE" id="PS51186">
    <property type="entry name" value="GNAT"/>
    <property type="match status" value="1"/>
</dbReference>
<dbReference type="KEGG" id="prz:GZH47_03165"/>